<proteinExistence type="predicted"/>
<organism evidence="3 4">
    <name type="scientific">Prosthecobacter vanneervenii</name>
    <dbReference type="NCBI Taxonomy" id="48466"/>
    <lineage>
        <taxon>Bacteria</taxon>
        <taxon>Pseudomonadati</taxon>
        <taxon>Verrucomicrobiota</taxon>
        <taxon>Verrucomicrobiia</taxon>
        <taxon>Verrucomicrobiales</taxon>
        <taxon>Verrucomicrobiaceae</taxon>
        <taxon>Prosthecobacter</taxon>
    </lineage>
</organism>
<name>A0A7W7YD23_9BACT</name>
<dbReference type="InterPro" id="IPR055170">
    <property type="entry name" value="GFO_IDH_MocA-like_dom"/>
</dbReference>
<dbReference type="GO" id="GO:0000166">
    <property type="term" value="F:nucleotide binding"/>
    <property type="evidence" value="ECO:0007669"/>
    <property type="project" value="InterPro"/>
</dbReference>
<feature type="domain" description="GFO/IDH/MocA-like oxidoreductase" evidence="2">
    <location>
        <begin position="149"/>
        <end position="265"/>
    </location>
</feature>
<dbReference type="SUPFAM" id="SSF51735">
    <property type="entry name" value="NAD(P)-binding Rossmann-fold domains"/>
    <property type="match status" value="1"/>
</dbReference>
<dbReference type="Pfam" id="PF01408">
    <property type="entry name" value="GFO_IDH_MocA"/>
    <property type="match status" value="1"/>
</dbReference>
<evidence type="ECO:0000259" key="1">
    <source>
        <dbReference type="Pfam" id="PF01408"/>
    </source>
</evidence>
<dbReference type="InterPro" id="IPR000683">
    <property type="entry name" value="Gfo/Idh/MocA-like_OxRdtase_N"/>
</dbReference>
<dbReference type="AlphaFoldDB" id="A0A7W7YD23"/>
<dbReference type="RefSeq" id="WP_184340617.1">
    <property type="nucleotide sequence ID" value="NZ_JACHIG010000006.1"/>
</dbReference>
<evidence type="ECO:0000259" key="2">
    <source>
        <dbReference type="Pfam" id="PF22725"/>
    </source>
</evidence>
<sequence>MNTNHCRWGILGAAFIARKNWQAIRDAGNASLVAVASRDLSRAQAFIDECQSSAPHAVAPEAMNDYNALLARTDIDAVYIPLPTGLRKEWVIRAAEAGKHVLVEKPVGVNAADVAEIIAACEKHGVQFMDGVMFMHGRRLKHLRGVVDRDVGPVRHISTQFSFMSDDEFQRSNIRAHGKLEPLGCLGDLGWYCLRFTLWAMNYATPVEVTGRIHSQTQQTADSSPVPLEFSGTLTFADGANASFYCSFTTANAQWAIVSGGKGLLQVSDFVLPFHGSQTKYSLTRSEFELDRCKASMHEGRTADVIDEPSSNAPGSQESGLFRTFSELVLSGKRDPHWPHISLQTQRVLDACLASAQDGSKVVKLVA</sequence>
<reference evidence="3 4" key="1">
    <citation type="submission" date="2020-08" db="EMBL/GenBank/DDBJ databases">
        <title>Genomic Encyclopedia of Type Strains, Phase IV (KMG-IV): sequencing the most valuable type-strain genomes for metagenomic binning, comparative biology and taxonomic classification.</title>
        <authorList>
            <person name="Goeker M."/>
        </authorList>
    </citation>
    <scope>NUCLEOTIDE SEQUENCE [LARGE SCALE GENOMIC DNA]</scope>
    <source>
        <strain evidence="3 4">DSM 12252</strain>
    </source>
</reference>
<accession>A0A7W7YD23</accession>
<dbReference type="PANTHER" id="PTHR46368">
    <property type="match status" value="1"/>
</dbReference>
<dbReference type="Proteomes" id="UP000590740">
    <property type="component" value="Unassembled WGS sequence"/>
</dbReference>
<comment type="caution">
    <text evidence="3">The sequence shown here is derived from an EMBL/GenBank/DDBJ whole genome shotgun (WGS) entry which is preliminary data.</text>
</comment>
<feature type="domain" description="Gfo/Idh/MocA-like oxidoreductase N-terminal" evidence="1">
    <location>
        <begin position="7"/>
        <end position="129"/>
    </location>
</feature>
<dbReference type="Pfam" id="PF22725">
    <property type="entry name" value="GFO_IDH_MocA_C3"/>
    <property type="match status" value="1"/>
</dbReference>
<dbReference type="InterPro" id="IPR036291">
    <property type="entry name" value="NAD(P)-bd_dom_sf"/>
</dbReference>
<dbReference type="PANTHER" id="PTHR46368:SF4">
    <property type="entry name" value="OS10G0403700 PROTEIN"/>
    <property type="match status" value="1"/>
</dbReference>
<dbReference type="Gene3D" id="3.40.50.720">
    <property type="entry name" value="NAD(P)-binding Rossmann-like Domain"/>
    <property type="match status" value="1"/>
</dbReference>
<dbReference type="SUPFAM" id="SSF55347">
    <property type="entry name" value="Glyceraldehyde-3-phosphate dehydrogenase-like, C-terminal domain"/>
    <property type="match status" value="1"/>
</dbReference>
<evidence type="ECO:0000313" key="4">
    <source>
        <dbReference type="Proteomes" id="UP000590740"/>
    </source>
</evidence>
<evidence type="ECO:0000313" key="3">
    <source>
        <dbReference type="EMBL" id="MBB5033630.1"/>
    </source>
</evidence>
<dbReference type="Gene3D" id="3.30.360.10">
    <property type="entry name" value="Dihydrodipicolinate Reductase, domain 2"/>
    <property type="match status" value="1"/>
</dbReference>
<gene>
    <name evidence="3" type="ORF">HNQ65_003218</name>
</gene>
<protein>
    <submittedName>
        <fullName evidence="3">Putative dehydrogenase</fullName>
    </submittedName>
</protein>
<dbReference type="EMBL" id="JACHIG010000006">
    <property type="protein sequence ID" value="MBB5033630.1"/>
    <property type="molecule type" value="Genomic_DNA"/>
</dbReference>
<keyword evidence="4" id="KW-1185">Reference proteome</keyword>